<dbReference type="Proteomes" id="UP000267900">
    <property type="component" value="Chromosome"/>
</dbReference>
<evidence type="ECO:0000313" key="2">
    <source>
        <dbReference type="EMBL" id="AZQ70630.1"/>
    </source>
</evidence>
<sequence length="292" mass="31738">MPRTDNGRRTDEGRKRLTARRRLRHETPSTVAVLADETDFAAMRRYRSFRFDDHAGYLRQVDGLLRALASQGTHISLTLFDPTAYEEYCADIRLDPDTPTSRTRYTADIAATGARLTYDGRPLTRLLPDLVREAEQQATWEYASALLEPGEDAGRAAFARASKLLRRLIETAGDGRHHLVCSVSTLDAANTPLVAVVEAECDGGLLRLGESAALLFCTVLAAGITLGSPGGVVLRTIRPGEPETVRGWCLDSAGLRPLTTGEVFAAYCTDADTGEPVPPEHGVEYLGGLPLE</sequence>
<dbReference type="EMBL" id="CP034587">
    <property type="protein sequence ID" value="AZQ70630.1"/>
    <property type="molecule type" value="Genomic_DNA"/>
</dbReference>
<feature type="compositionally biased region" description="Basic and acidic residues" evidence="1">
    <location>
        <begin position="1"/>
        <end position="15"/>
    </location>
</feature>
<evidence type="ECO:0000256" key="1">
    <source>
        <dbReference type="SAM" id="MobiDB-lite"/>
    </source>
</evidence>
<dbReference type="OrthoDB" id="3428054at2"/>
<keyword evidence="3" id="KW-1185">Reference proteome</keyword>
<name>A0A3S9PE39_STRLT</name>
<accession>A0A3S9PE39</accession>
<organism evidence="2 3">
    <name type="scientific">Streptomyces luteoverticillatus</name>
    <name type="common">Streptoverticillium luteoverticillatus</name>
    <dbReference type="NCBI Taxonomy" id="66425"/>
    <lineage>
        <taxon>Bacteria</taxon>
        <taxon>Bacillati</taxon>
        <taxon>Actinomycetota</taxon>
        <taxon>Actinomycetes</taxon>
        <taxon>Kitasatosporales</taxon>
        <taxon>Streptomycetaceae</taxon>
        <taxon>Streptomyces</taxon>
    </lineage>
</organism>
<proteinExistence type="predicted"/>
<feature type="region of interest" description="Disordered" evidence="1">
    <location>
        <begin position="1"/>
        <end position="22"/>
    </location>
</feature>
<dbReference type="RefSeq" id="WP_126913194.1">
    <property type="nucleotide sequence ID" value="NZ_CP034587.1"/>
</dbReference>
<dbReference type="AlphaFoldDB" id="A0A3S9PE39"/>
<protein>
    <submittedName>
        <fullName evidence="2">Uncharacterized protein</fullName>
    </submittedName>
</protein>
<reference evidence="2 3" key="1">
    <citation type="submission" date="2018-12" db="EMBL/GenBank/DDBJ databases">
        <title>The whole draft genome of Streptomyce luteoverticillatus CGMCC 15060.</title>
        <authorList>
            <person name="Feng Z."/>
            <person name="Chen G."/>
            <person name="Zhang J."/>
            <person name="Zhu H."/>
            <person name="Yu X."/>
            <person name="Zhang W."/>
            <person name="Zhang X."/>
        </authorList>
    </citation>
    <scope>NUCLEOTIDE SEQUENCE [LARGE SCALE GENOMIC DNA]</scope>
    <source>
        <strain evidence="2 3">CGMCC 15060</strain>
    </source>
</reference>
<evidence type="ECO:0000313" key="3">
    <source>
        <dbReference type="Proteomes" id="UP000267900"/>
    </source>
</evidence>
<gene>
    <name evidence="2" type="ORF">EKH77_04815</name>
</gene>